<gene>
    <name evidence="1" type="ORF">J1N35_023099</name>
</gene>
<comment type="caution">
    <text evidence="1">The sequence shown here is derived from an EMBL/GenBank/DDBJ whole genome shotgun (WGS) entry which is preliminary data.</text>
</comment>
<reference evidence="1 2" key="1">
    <citation type="journal article" date="2021" name="Plant Biotechnol. J.">
        <title>Multi-omics assisted identification of the key and species-specific regulatory components of drought-tolerant mechanisms in Gossypium stocksii.</title>
        <authorList>
            <person name="Yu D."/>
            <person name="Ke L."/>
            <person name="Zhang D."/>
            <person name="Wu Y."/>
            <person name="Sun Y."/>
            <person name="Mei J."/>
            <person name="Sun J."/>
            <person name="Sun Y."/>
        </authorList>
    </citation>
    <scope>NUCLEOTIDE SEQUENCE [LARGE SCALE GENOMIC DNA]</scope>
    <source>
        <strain evidence="2">cv. E1</strain>
        <tissue evidence="1">Leaf</tissue>
    </source>
</reference>
<dbReference type="OrthoDB" id="10495869at2759"/>
<dbReference type="Proteomes" id="UP000828251">
    <property type="component" value="Unassembled WGS sequence"/>
</dbReference>
<name>A0A9D3VHV5_9ROSI</name>
<evidence type="ECO:0000313" key="1">
    <source>
        <dbReference type="EMBL" id="KAH1083338.1"/>
    </source>
</evidence>
<sequence>MAVAFGSNGGGKERRDFVFLFGFFMESKIAGLTTNGGEEEAWQLNLEGDELVSSYEFCFFGCFLTIGGWQGSFASSTIFSRFGLKVHDFPRGLMSQVRARQ</sequence>
<accession>A0A9D3VHV5</accession>
<dbReference type="AlphaFoldDB" id="A0A9D3VHV5"/>
<protein>
    <submittedName>
        <fullName evidence="1">Uncharacterized protein</fullName>
    </submittedName>
</protein>
<proteinExistence type="predicted"/>
<keyword evidence="2" id="KW-1185">Reference proteome</keyword>
<organism evidence="1 2">
    <name type="scientific">Gossypium stocksii</name>
    <dbReference type="NCBI Taxonomy" id="47602"/>
    <lineage>
        <taxon>Eukaryota</taxon>
        <taxon>Viridiplantae</taxon>
        <taxon>Streptophyta</taxon>
        <taxon>Embryophyta</taxon>
        <taxon>Tracheophyta</taxon>
        <taxon>Spermatophyta</taxon>
        <taxon>Magnoliopsida</taxon>
        <taxon>eudicotyledons</taxon>
        <taxon>Gunneridae</taxon>
        <taxon>Pentapetalae</taxon>
        <taxon>rosids</taxon>
        <taxon>malvids</taxon>
        <taxon>Malvales</taxon>
        <taxon>Malvaceae</taxon>
        <taxon>Malvoideae</taxon>
        <taxon>Gossypium</taxon>
    </lineage>
</organism>
<dbReference type="EMBL" id="JAIQCV010000007">
    <property type="protein sequence ID" value="KAH1083338.1"/>
    <property type="molecule type" value="Genomic_DNA"/>
</dbReference>
<evidence type="ECO:0000313" key="2">
    <source>
        <dbReference type="Proteomes" id="UP000828251"/>
    </source>
</evidence>